<keyword evidence="2" id="KW-1185">Reference proteome</keyword>
<name>A0A2P5FRF1_TREOI</name>
<dbReference type="AlphaFoldDB" id="A0A2P5FRF1"/>
<dbReference type="EMBL" id="JXTC01000013">
    <property type="protein sequence ID" value="POO00352.1"/>
    <property type="molecule type" value="Genomic_DNA"/>
</dbReference>
<dbReference type="InParanoid" id="A0A2P5FRF1"/>
<reference evidence="2" key="1">
    <citation type="submission" date="2016-06" db="EMBL/GenBank/DDBJ databases">
        <title>Parallel loss of symbiosis genes in relatives of nitrogen-fixing non-legume Parasponia.</title>
        <authorList>
            <person name="Van Velzen R."/>
            <person name="Holmer R."/>
            <person name="Bu F."/>
            <person name="Rutten L."/>
            <person name="Van Zeijl A."/>
            <person name="Liu W."/>
            <person name="Santuari L."/>
            <person name="Cao Q."/>
            <person name="Sharma T."/>
            <person name="Shen D."/>
            <person name="Roswanjaya Y."/>
            <person name="Wardhani T."/>
            <person name="Kalhor M.S."/>
            <person name="Jansen J."/>
            <person name="Van den Hoogen J."/>
            <person name="Gungor B."/>
            <person name="Hartog M."/>
            <person name="Hontelez J."/>
            <person name="Verver J."/>
            <person name="Yang W.-C."/>
            <person name="Schijlen E."/>
            <person name="Repin R."/>
            <person name="Schilthuizen M."/>
            <person name="Schranz E."/>
            <person name="Heidstra R."/>
            <person name="Miyata K."/>
            <person name="Fedorova E."/>
            <person name="Kohlen W."/>
            <person name="Bisseling T."/>
            <person name="Smit S."/>
            <person name="Geurts R."/>
        </authorList>
    </citation>
    <scope>NUCLEOTIDE SEQUENCE [LARGE SCALE GENOMIC DNA]</scope>
    <source>
        <strain evidence="2">cv. RG33-2</strain>
    </source>
</reference>
<feature type="non-terminal residue" evidence="1">
    <location>
        <position position="88"/>
    </location>
</feature>
<organism evidence="1 2">
    <name type="scientific">Trema orientale</name>
    <name type="common">Charcoal tree</name>
    <name type="synonym">Celtis orientalis</name>
    <dbReference type="NCBI Taxonomy" id="63057"/>
    <lineage>
        <taxon>Eukaryota</taxon>
        <taxon>Viridiplantae</taxon>
        <taxon>Streptophyta</taxon>
        <taxon>Embryophyta</taxon>
        <taxon>Tracheophyta</taxon>
        <taxon>Spermatophyta</taxon>
        <taxon>Magnoliopsida</taxon>
        <taxon>eudicotyledons</taxon>
        <taxon>Gunneridae</taxon>
        <taxon>Pentapetalae</taxon>
        <taxon>rosids</taxon>
        <taxon>fabids</taxon>
        <taxon>Rosales</taxon>
        <taxon>Cannabaceae</taxon>
        <taxon>Trema</taxon>
    </lineage>
</organism>
<accession>A0A2P5FRF1</accession>
<evidence type="ECO:0000313" key="1">
    <source>
        <dbReference type="EMBL" id="POO00352.1"/>
    </source>
</evidence>
<protein>
    <submittedName>
        <fullName evidence="1">Uncharacterized protein</fullName>
    </submittedName>
</protein>
<gene>
    <name evidence="1" type="ORF">TorRG33x02_037650</name>
</gene>
<evidence type="ECO:0000313" key="2">
    <source>
        <dbReference type="Proteomes" id="UP000237000"/>
    </source>
</evidence>
<comment type="caution">
    <text evidence="1">The sequence shown here is derived from an EMBL/GenBank/DDBJ whole genome shotgun (WGS) entry which is preliminary data.</text>
</comment>
<sequence length="88" mass="10475">MTLEVNIFHIGKQPQDDDECYHTDVIDTLVAEEIDKSYKFDPLSYILRDVNSECLFYPDNVNVSADFKIQDKQKKFFQPHFEKFPPER</sequence>
<dbReference type="Proteomes" id="UP000237000">
    <property type="component" value="Unassembled WGS sequence"/>
</dbReference>
<proteinExistence type="predicted"/>